<dbReference type="PANTHER" id="PTHR43280">
    <property type="entry name" value="ARAC-FAMILY TRANSCRIPTIONAL REGULATOR"/>
    <property type="match status" value="1"/>
</dbReference>
<dbReference type="Proteomes" id="UP000295718">
    <property type="component" value="Unassembled WGS sequence"/>
</dbReference>
<dbReference type="CDD" id="cd06986">
    <property type="entry name" value="cupin_MmsR-like_N"/>
    <property type="match status" value="1"/>
</dbReference>
<dbReference type="Gene3D" id="1.10.10.60">
    <property type="entry name" value="Homeodomain-like"/>
    <property type="match status" value="2"/>
</dbReference>
<organism evidence="5 6">
    <name type="scientific">Kineothrix alysoides</name>
    <dbReference type="NCBI Taxonomy" id="1469948"/>
    <lineage>
        <taxon>Bacteria</taxon>
        <taxon>Bacillati</taxon>
        <taxon>Bacillota</taxon>
        <taxon>Clostridia</taxon>
        <taxon>Lachnospirales</taxon>
        <taxon>Lachnospiraceae</taxon>
        <taxon>Kineothrix</taxon>
    </lineage>
</organism>
<dbReference type="RefSeq" id="WP_031391993.1">
    <property type="nucleotide sequence ID" value="NZ_JPNB01000002.1"/>
</dbReference>
<dbReference type="OrthoDB" id="9813413at2"/>
<evidence type="ECO:0000313" key="6">
    <source>
        <dbReference type="Proteomes" id="UP000295718"/>
    </source>
</evidence>
<dbReference type="InterPro" id="IPR009057">
    <property type="entry name" value="Homeodomain-like_sf"/>
</dbReference>
<dbReference type="GO" id="GO:0003700">
    <property type="term" value="F:DNA-binding transcription factor activity"/>
    <property type="evidence" value="ECO:0007669"/>
    <property type="project" value="InterPro"/>
</dbReference>
<protein>
    <submittedName>
        <fullName evidence="5">AraC-like DNA-binding protein</fullName>
    </submittedName>
</protein>
<dbReference type="PANTHER" id="PTHR43280:SF30">
    <property type="entry name" value="MMSAB OPERON REGULATORY PROTEIN"/>
    <property type="match status" value="1"/>
</dbReference>
<sequence length="300" mass="34035">MEKAYKLEFAGEKTGSLYVNCCGCSKTEPLHSFGPALKPHYLIHYVLSGKGKLSIGETVYPLEAGYGFLITPEELAFYQSDEENPWTYVWVGFSGTSAEEYVKSIGLSVTHPVFKSDRSDELYQIVRDMMEHNTFGIADDLRRNGQLGIFLSIIAEGVPVTDKNESDRANIYVRKAVEFIQGNYCNPIKVTDVADYVCINRSYLYTLFQNSLGISPQQFLMTFRIAKATELLQLTTLSVESVALSCGYQDPIVFTKAFRQMKKMSPSAYRKDIAKGETRRNKEHLEQVEEFIDQINRIKN</sequence>
<evidence type="ECO:0000256" key="3">
    <source>
        <dbReference type="ARBA" id="ARBA00023163"/>
    </source>
</evidence>
<dbReference type="STRING" id="1469948.GCA_000732725_03364"/>
<dbReference type="InterPro" id="IPR003313">
    <property type="entry name" value="AraC-bd"/>
</dbReference>
<dbReference type="AlphaFoldDB" id="A0A4R1QX26"/>
<proteinExistence type="predicted"/>
<dbReference type="PROSITE" id="PS00041">
    <property type="entry name" value="HTH_ARAC_FAMILY_1"/>
    <property type="match status" value="1"/>
</dbReference>
<reference evidence="5 6" key="1">
    <citation type="submission" date="2019-03" db="EMBL/GenBank/DDBJ databases">
        <title>Genomic Encyclopedia of Type Strains, Phase IV (KMG-IV): sequencing the most valuable type-strain genomes for metagenomic binning, comparative biology and taxonomic classification.</title>
        <authorList>
            <person name="Goeker M."/>
        </authorList>
    </citation>
    <scope>NUCLEOTIDE SEQUENCE [LARGE SCALE GENOMIC DNA]</scope>
    <source>
        <strain evidence="5 6">DSM 100556</strain>
    </source>
</reference>
<comment type="caution">
    <text evidence="5">The sequence shown here is derived from an EMBL/GenBank/DDBJ whole genome shotgun (WGS) entry which is preliminary data.</text>
</comment>
<keyword evidence="1" id="KW-0805">Transcription regulation</keyword>
<dbReference type="InterPro" id="IPR037923">
    <property type="entry name" value="HTH-like"/>
</dbReference>
<feature type="domain" description="HTH araC/xylS-type" evidence="4">
    <location>
        <begin position="174"/>
        <end position="272"/>
    </location>
</feature>
<dbReference type="SMART" id="SM00342">
    <property type="entry name" value="HTH_ARAC"/>
    <property type="match status" value="1"/>
</dbReference>
<dbReference type="Gene3D" id="2.60.120.280">
    <property type="entry name" value="Regulatory protein AraC"/>
    <property type="match status" value="1"/>
</dbReference>
<gene>
    <name evidence="5" type="ORF">EDD76_11610</name>
</gene>
<accession>A0A4R1QX26</accession>
<dbReference type="InterPro" id="IPR018062">
    <property type="entry name" value="HTH_AraC-typ_CS"/>
</dbReference>
<dbReference type="InterPro" id="IPR018060">
    <property type="entry name" value="HTH_AraC"/>
</dbReference>
<dbReference type="SUPFAM" id="SSF51215">
    <property type="entry name" value="Regulatory protein AraC"/>
    <property type="match status" value="1"/>
</dbReference>
<evidence type="ECO:0000313" key="5">
    <source>
        <dbReference type="EMBL" id="TCL55170.1"/>
    </source>
</evidence>
<dbReference type="GO" id="GO:0043565">
    <property type="term" value="F:sequence-specific DNA binding"/>
    <property type="evidence" value="ECO:0007669"/>
    <property type="project" value="InterPro"/>
</dbReference>
<dbReference type="SUPFAM" id="SSF46689">
    <property type="entry name" value="Homeodomain-like"/>
    <property type="match status" value="2"/>
</dbReference>
<name>A0A4R1QX26_9FIRM</name>
<keyword evidence="2 5" id="KW-0238">DNA-binding</keyword>
<evidence type="ECO:0000256" key="2">
    <source>
        <dbReference type="ARBA" id="ARBA00023125"/>
    </source>
</evidence>
<keyword evidence="3" id="KW-0804">Transcription</keyword>
<dbReference type="Pfam" id="PF12833">
    <property type="entry name" value="HTH_18"/>
    <property type="match status" value="1"/>
</dbReference>
<keyword evidence="6" id="KW-1185">Reference proteome</keyword>
<dbReference type="EMBL" id="SLUO01000016">
    <property type="protein sequence ID" value="TCL55170.1"/>
    <property type="molecule type" value="Genomic_DNA"/>
</dbReference>
<dbReference type="PROSITE" id="PS01124">
    <property type="entry name" value="HTH_ARAC_FAMILY_2"/>
    <property type="match status" value="1"/>
</dbReference>
<evidence type="ECO:0000256" key="1">
    <source>
        <dbReference type="ARBA" id="ARBA00023015"/>
    </source>
</evidence>
<dbReference type="Pfam" id="PF02311">
    <property type="entry name" value="AraC_binding"/>
    <property type="match status" value="1"/>
</dbReference>
<evidence type="ECO:0000259" key="4">
    <source>
        <dbReference type="PROSITE" id="PS01124"/>
    </source>
</evidence>